<dbReference type="EMBL" id="SADV01000003">
    <property type="protein sequence ID" value="TQR36953.1"/>
    <property type="molecule type" value="Genomic_DNA"/>
</dbReference>
<dbReference type="OrthoDB" id="2412973at2"/>
<evidence type="ECO:0000313" key="1">
    <source>
        <dbReference type="EMBL" id="TQR36953.1"/>
    </source>
</evidence>
<sequence>MTRWKKEIDMKRFTLFLFMAFTIVLMCACSHETMPNEENHKESKEKPVNNVLVKIPDDIFVSNKKNETISEDEMKASIKKYMDYSHVLDKEMQTIVYKYEDASKSDQEKLHTLVAEGEKNDANFNDFISNNNIPDDYKEPSKAIYEFVSSIRKTLIQFEDEIVGMVENGNLTDISDFASEHFTKANGRQQLKIEKFLDEKNIKTSYFDE</sequence>
<dbReference type="AlphaFoldDB" id="A0A544UT18"/>
<name>A0A544UT18_LYSSH</name>
<comment type="caution">
    <text evidence="1">The sequence shown here is derived from an EMBL/GenBank/DDBJ whole genome shotgun (WGS) entry which is preliminary data.</text>
</comment>
<organism evidence="1 2">
    <name type="scientific">Lysinibacillus sphaericus</name>
    <name type="common">Bacillus sphaericus</name>
    <dbReference type="NCBI Taxonomy" id="1421"/>
    <lineage>
        <taxon>Bacteria</taxon>
        <taxon>Bacillati</taxon>
        <taxon>Bacillota</taxon>
        <taxon>Bacilli</taxon>
        <taxon>Bacillales</taxon>
        <taxon>Bacillaceae</taxon>
        <taxon>Lysinibacillus</taxon>
    </lineage>
</organism>
<reference evidence="1 2" key="1">
    <citation type="submission" date="2018-03" db="EMBL/GenBank/DDBJ databases">
        <title>Aerobic endospore-forming bacteria genome sequencing and assembly.</title>
        <authorList>
            <person name="Cavalcante D.A."/>
            <person name="Driks A."/>
            <person name="Putonti C."/>
            <person name="De-Souza M.T."/>
        </authorList>
    </citation>
    <scope>NUCLEOTIDE SEQUENCE [LARGE SCALE GENOMIC DNA]</scope>
    <source>
        <strain evidence="1 2">SDF0037</strain>
    </source>
</reference>
<dbReference type="Proteomes" id="UP000317944">
    <property type="component" value="Unassembled WGS sequence"/>
</dbReference>
<dbReference type="NCBIfam" id="NF033193">
    <property type="entry name" value="lipo_NDxxF"/>
    <property type="match status" value="1"/>
</dbReference>
<dbReference type="InterPro" id="IPR047903">
    <property type="entry name" value="NDxxF_lipo"/>
</dbReference>
<accession>A0A544UT18</accession>
<dbReference type="PROSITE" id="PS51257">
    <property type="entry name" value="PROKAR_LIPOPROTEIN"/>
    <property type="match status" value="1"/>
</dbReference>
<proteinExistence type="predicted"/>
<keyword evidence="1" id="KW-0449">Lipoprotein</keyword>
<gene>
    <name evidence="1" type="ORF">C7Y47_04370</name>
</gene>
<evidence type="ECO:0000313" key="2">
    <source>
        <dbReference type="Proteomes" id="UP000317944"/>
    </source>
</evidence>
<protein>
    <submittedName>
        <fullName evidence="1">NDxxF motif lipoprotein</fullName>
    </submittedName>
</protein>